<evidence type="ECO:0000256" key="1">
    <source>
        <dbReference type="ARBA" id="ARBA00004613"/>
    </source>
</evidence>
<evidence type="ECO:0000256" key="2">
    <source>
        <dbReference type="ARBA" id="ARBA00006894"/>
    </source>
</evidence>
<dbReference type="GO" id="GO:0070098">
    <property type="term" value="P:chemokine-mediated signaling pathway"/>
    <property type="evidence" value="ECO:0007669"/>
    <property type="project" value="TreeGrafter"/>
</dbReference>
<dbReference type="Proteomes" id="UP000097765">
    <property type="component" value="Segment"/>
</dbReference>
<dbReference type="GO" id="GO:0005615">
    <property type="term" value="C:extracellular space"/>
    <property type="evidence" value="ECO:0007669"/>
    <property type="project" value="UniProtKB-KW"/>
</dbReference>
<name>A0A0E3X3N0_RCMVE</name>
<keyword evidence="6" id="KW-0732">Signal</keyword>
<dbReference type="Pfam" id="PF00048">
    <property type="entry name" value="IL8"/>
    <property type="match status" value="1"/>
</dbReference>
<feature type="domain" description="Chemokine interleukin-8-like" evidence="8">
    <location>
        <begin position="26"/>
        <end position="82"/>
    </location>
</feature>
<accession>A0A0E3X3N0</accession>
<keyword evidence="7" id="KW-1015">Disulfide bond</keyword>
<evidence type="ECO:0000259" key="8">
    <source>
        <dbReference type="SMART" id="SM00199"/>
    </source>
</evidence>
<dbReference type="GO" id="GO:0048020">
    <property type="term" value="F:CCR chemokine receptor binding"/>
    <property type="evidence" value="ECO:0007669"/>
    <property type="project" value="TreeGrafter"/>
</dbReference>
<dbReference type="PANTHER" id="PTHR12015">
    <property type="entry name" value="SMALL INDUCIBLE CYTOKINE A"/>
    <property type="match status" value="1"/>
</dbReference>
<dbReference type="Gene3D" id="2.40.50.40">
    <property type="match status" value="1"/>
</dbReference>
<reference evidence="9 10" key="2">
    <citation type="journal article" date="2015" name="J. Gen. Virol.">
        <title>The English isolate and a newly identified Berlin isolate of Rat Cytomegalovirus (RCMV) share similarities with but separate as an anciently diverged clade from Mouse CMV and the Maastricht isolate of RCMV.</title>
        <authorList>
            <person name="Geyer H."/>
            <person name="Ettinger J."/>
            <person name="Moller L."/>
            <person name="Schmolz E."/>
            <person name="Nitsche A."/>
            <person name="Brune W."/>
            <person name="Heaggans S."/>
            <person name="Sandford G.R."/>
            <person name="Hayward G.S."/>
            <person name="Voigt S."/>
        </authorList>
    </citation>
    <scope>NUCLEOTIDE SEQUENCE [LARGE SCALE GENOMIC DNA]</scope>
    <source>
        <strain evidence="9">Berlin</strain>
    </source>
</reference>
<gene>
    <name evidence="9" type="primary">b156.5</name>
</gene>
<dbReference type="EMBL" id="KP202868">
    <property type="protein sequence ID" value="AKB93337.1"/>
    <property type="molecule type" value="Genomic_DNA"/>
</dbReference>
<dbReference type="InterPro" id="IPR001811">
    <property type="entry name" value="Chemokine_IL8-like_dom"/>
</dbReference>
<evidence type="ECO:0000256" key="7">
    <source>
        <dbReference type="ARBA" id="ARBA00023157"/>
    </source>
</evidence>
<dbReference type="InterPro" id="IPR036048">
    <property type="entry name" value="Interleukin_8-like_sf"/>
</dbReference>
<evidence type="ECO:0000256" key="3">
    <source>
        <dbReference type="ARBA" id="ARBA00022500"/>
    </source>
</evidence>
<comment type="similarity">
    <text evidence="2">Belongs to the intercrine gamma family.</text>
</comment>
<reference evidence="9 10" key="1">
    <citation type="journal article" date="2012" name="J. Virol.">
        <title>Complete genome sequence of the english isolate of rat cytomegalovirus (Murid herpesvirus 8).</title>
        <authorList>
            <person name="Ettinger J."/>
            <person name="Geyer H."/>
            <person name="Nitsche A."/>
            <person name="Zimmermann A."/>
            <person name="Brune W."/>
            <person name="Sandford G.R."/>
            <person name="Hayward G.S."/>
            <person name="Voigt S."/>
        </authorList>
    </citation>
    <scope>NUCLEOTIDE SEQUENCE [LARGE SCALE GENOMIC DNA]</scope>
    <source>
        <strain evidence="9">Berlin</strain>
    </source>
</reference>
<evidence type="ECO:0000256" key="6">
    <source>
        <dbReference type="ARBA" id="ARBA00022729"/>
    </source>
</evidence>
<dbReference type="GO" id="GO:0061844">
    <property type="term" value="P:antimicrobial humoral immune response mediated by antimicrobial peptide"/>
    <property type="evidence" value="ECO:0007669"/>
    <property type="project" value="TreeGrafter"/>
</dbReference>
<dbReference type="FunFam" id="2.40.50.40:FF:000023">
    <property type="entry name" value="Lymphotactin isoform X1"/>
    <property type="match status" value="1"/>
</dbReference>
<keyword evidence="5" id="KW-0964">Secreted</keyword>
<protein>
    <submittedName>
        <fullName evidence="9">B156.5</fullName>
    </submittedName>
</protein>
<proteinExistence type="inferred from homology"/>
<dbReference type="SUPFAM" id="SSF54117">
    <property type="entry name" value="Interleukin 8-like chemokines"/>
    <property type="match status" value="1"/>
</dbReference>
<dbReference type="PANTHER" id="PTHR12015:SF101">
    <property type="entry name" value="CYTOKINE SCM-1 BETA-RELATED"/>
    <property type="match status" value="1"/>
</dbReference>
<dbReference type="SMART" id="SM00199">
    <property type="entry name" value="SCY"/>
    <property type="match status" value="1"/>
</dbReference>
<dbReference type="PRINTS" id="PR01731">
    <property type="entry name" value="LYMPHOTACTIN"/>
</dbReference>
<organismHost>
    <name type="scientific">Rattus norvegicus</name>
    <name type="common">Rat</name>
    <dbReference type="NCBI Taxonomy" id="10116"/>
</organismHost>
<dbReference type="InterPro" id="IPR008105">
    <property type="entry name" value="Chemokine_XCL1/XCL2"/>
</dbReference>
<comment type="subcellular location">
    <subcellularLocation>
        <location evidence="1">Secreted</location>
    </subcellularLocation>
</comment>
<evidence type="ECO:0000313" key="10">
    <source>
        <dbReference type="Proteomes" id="UP000097765"/>
    </source>
</evidence>
<keyword evidence="4" id="KW-0202">Cytokine</keyword>
<evidence type="ECO:0000313" key="9">
    <source>
        <dbReference type="EMBL" id="AKB93337.1"/>
    </source>
</evidence>
<evidence type="ECO:0000256" key="5">
    <source>
        <dbReference type="ARBA" id="ARBA00022525"/>
    </source>
</evidence>
<evidence type="ECO:0000256" key="4">
    <source>
        <dbReference type="ARBA" id="ARBA00022514"/>
    </source>
</evidence>
<dbReference type="InterPro" id="IPR039809">
    <property type="entry name" value="Chemokine_b/g/d"/>
</dbReference>
<keyword evidence="3" id="KW-0145">Chemotaxis</keyword>
<dbReference type="GO" id="GO:0008009">
    <property type="term" value="F:chemokine activity"/>
    <property type="evidence" value="ECO:0007669"/>
    <property type="project" value="InterPro"/>
</dbReference>
<organism evidence="9 10">
    <name type="scientific">Rat cytomegalovirus (isolate England)</name>
    <name type="common">RCMV-E</name>
    <name type="synonym">Murid herpesvirus 8</name>
    <dbReference type="NCBI Taxonomy" id="1261657"/>
    <lineage>
        <taxon>Viruses</taxon>
        <taxon>Duplodnaviria</taxon>
        <taxon>Heunggongvirae</taxon>
        <taxon>Peploviricota</taxon>
        <taxon>Herviviricetes</taxon>
        <taxon>Herpesvirales</taxon>
        <taxon>Orthoherpesviridae</taxon>
        <taxon>Betaherpesvirinae</taxon>
        <taxon>Muromegalovirus</taxon>
        <taxon>Muromegalovirus muridbeta8</taxon>
    </lineage>
</organism>
<sequence>MRLLFILAFCCVTAWIVEGVGIEVLQETFCVSLRTQRLPIQKIKTYTIKEGAMRAVIFVTKRGLRICADPNAGWTQAAITTLDKKNKRNKHKFNTTTAIPTQVPASANETSTLY</sequence>
<dbReference type="GO" id="GO:0030335">
    <property type="term" value="P:positive regulation of cell migration"/>
    <property type="evidence" value="ECO:0007669"/>
    <property type="project" value="TreeGrafter"/>
</dbReference>